<feature type="transmembrane region" description="Helical" evidence="3">
    <location>
        <begin position="21"/>
        <end position="38"/>
    </location>
</feature>
<comment type="similarity">
    <text evidence="1">Belongs to the membrane fusion protein (MFP) (TC 8.A.1) family.</text>
</comment>
<dbReference type="Gene3D" id="2.40.50.100">
    <property type="match status" value="1"/>
</dbReference>
<dbReference type="PANTHER" id="PTHR30469:SF33">
    <property type="entry name" value="SLR1207 PROTEIN"/>
    <property type="match status" value="1"/>
</dbReference>
<keyword evidence="8" id="KW-1185">Reference proteome</keyword>
<dbReference type="GO" id="GO:0015562">
    <property type="term" value="F:efflux transmembrane transporter activity"/>
    <property type="evidence" value="ECO:0007669"/>
    <property type="project" value="TreeGrafter"/>
</dbReference>
<dbReference type="Gene3D" id="1.10.287.470">
    <property type="entry name" value="Helix hairpin bin"/>
    <property type="match status" value="1"/>
</dbReference>
<feature type="domain" description="CusB-like beta-barrel" evidence="6">
    <location>
        <begin position="227"/>
        <end position="301"/>
    </location>
</feature>
<dbReference type="Proteomes" id="UP000582837">
    <property type="component" value="Unassembled WGS sequence"/>
</dbReference>
<dbReference type="AlphaFoldDB" id="A0A841H1B5"/>
<reference evidence="7 8" key="1">
    <citation type="submission" date="2020-08" db="EMBL/GenBank/DDBJ databases">
        <title>Genomic Encyclopedia of Type Strains, Phase IV (KMG-IV): sequencing the most valuable type-strain genomes for metagenomic binning, comparative biology and taxonomic classification.</title>
        <authorList>
            <person name="Goeker M."/>
        </authorList>
    </citation>
    <scope>NUCLEOTIDE SEQUENCE [LARGE SCALE GENOMIC DNA]</scope>
    <source>
        <strain evidence="7 8">DSM 29007</strain>
    </source>
</reference>
<keyword evidence="3" id="KW-0472">Membrane</keyword>
<dbReference type="InterPro" id="IPR058792">
    <property type="entry name" value="Beta-barrel_RND_2"/>
</dbReference>
<evidence type="ECO:0000256" key="3">
    <source>
        <dbReference type="SAM" id="Phobius"/>
    </source>
</evidence>
<evidence type="ECO:0000259" key="4">
    <source>
        <dbReference type="Pfam" id="PF25876"/>
    </source>
</evidence>
<feature type="compositionally biased region" description="Low complexity" evidence="2">
    <location>
        <begin position="338"/>
        <end position="363"/>
    </location>
</feature>
<evidence type="ECO:0000256" key="1">
    <source>
        <dbReference type="ARBA" id="ARBA00009477"/>
    </source>
</evidence>
<evidence type="ECO:0000313" key="7">
    <source>
        <dbReference type="EMBL" id="MBB6071764.1"/>
    </source>
</evidence>
<dbReference type="InterPro" id="IPR058624">
    <property type="entry name" value="MdtA-like_HH"/>
</dbReference>
<feature type="region of interest" description="Disordered" evidence="2">
    <location>
        <begin position="414"/>
        <end position="446"/>
    </location>
</feature>
<sequence>MIEISQPREGEDTSMNRKIRNAAAIAATVAGAGGLWFFQQADASETPAYRLAAVERGDVRSTVSATGALSAVTTVQVGTQASGKVTEILVDYNDRVRKGQLLARIDPTLQEQAVAEAQAGLARSQAQYEQASQEVERNKPLYDARIVTATEFGALQSAYSVARANVRSAQVALDRARQNLSYTAIYAPIDGVVVERNVDVGQTVAASLSAPQLFLIANDLSEMQILAAVDESDIGQIHDGQPVSFTVQSFGERTFSGTVRQVRLQSTTTENVVSYTAVVSVDNADGSLLPGMTATVEFQTAAEQNALTVPNAALRFRPSAEELEKAGVTIPRADSAAARSGGAAARSAGTGARAAGAGRTAGAARGGAGRALWTVDAQGKLSRIRVTPGLSDGQRTAVKGEGIQPGMQVIVGQAQTESASGSSSASTNPLQPQRPAGMRGPGGPGF</sequence>
<accession>A0A841H1B5</accession>
<evidence type="ECO:0000259" key="5">
    <source>
        <dbReference type="Pfam" id="PF25917"/>
    </source>
</evidence>
<proteinExistence type="inferred from homology"/>
<dbReference type="RefSeq" id="WP_170032518.1">
    <property type="nucleotide sequence ID" value="NZ_JABDTL010000001.1"/>
</dbReference>
<dbReference type="Pfam" id="PF25917">
    <property type="entry name" value="BSH_RND"/>
    <property type="match status" value="1"/>
</dbReference>
<gene>
    <name evidence="7" type="ORF">HNQ61_003403</name>
</gene>
<evidence type="ECO:0000256" key="2">
    <source>
        <dbReference type="SAM" id="MobiDB-lite"/>
    </source>
</evidence>
<dbReference type="GO" id="GO:1990281">
    <property type="term" value="C:efflux pump complex"/>
    <property type="evidence" value="ECO:0007669"/>
    <property type="project" value="TreeGrafter"/>
</dbReference>
<evidence type="ECO:0000259" key="6">
    <source>
        <dbReference type="Pfam" id="PF25954"/>
    </source>
</evidence>
<name>A0A841H1B5_9BACT</name>
<feature type="compositionally biased region" description="Low complexity" evidence="2">
    <location>
        <begin position="418"/>
        <end position="438"/>
    </location>
</feature>
<feature type="domain" description="Multidrug resistance protein MdtA-like barrel-sandwich hybrid" evidence="5">
    <location>
        <begin position="74"/>
        <end position="210"/>
    </location>
</feature>
<dbReference type="Pfam" id="PF25954">
    <property type="entry name" value="Beta-barrel_RND_2"/>
    <property type="match status" value="1"/>
</dbReference>
<organism evidence="7 8">
    <name type="scientific">Longimicrobium terrae</name>
    <dbReference type="NCBI Taxonomy" id="1639882"/>
    <lineage>
        <taxon>Bacteria</taxon>
        <taxon>Pseudomonadati</taxon>
        <taxon>Gemmatimonadota</taxon>
        <taxon>Longimicrobiia</taxon>
        <taxon>Longimicrobiales</taxon>
        <taxon>Longimicrobiaceae</taxon>
        <taxon>Longimicrobium</taxon>
    </lineage>
</organism>
<keyword evidence="3" id="KW-0812">Transmembrane</keyword>
<dbReference type="Gene3D" id="2.40.30.170">
    <property type="match status" value="1"/>
</dbReference>
<comment type="caution">
    <text evidence="7">The sequence shown here is derived from an EMBL/GenBank/DDBJ whole genome shotgun (WGS) entry which is preliminary data.</text>
</comment>
<dbReference type="InterPro" id="IPR006143">
    <property type="entry name" value="RND_pump_MFP"/>
</dbReference>
<dbReference type="NCBIfam" id="TIGR01730">
    <property type="entry name" value="RND_mfp"/>
    <property type="match status" value="1"/>
</dbReference>
<keyword evidence="3" id="KW-1133">Transmembrane helix</keyword>
<dbReference type="Pfam" id="PF25876">
    <property type="entry name" value="HH_MFP_RND"/>
    <property type="match status" value="1"/>
</dbReference>
<protein>
    <submittedName>
        <fullName evidence="7">HlyD family secretion protein</fullName>
    </submittedName>
</protein>
<feature type="domain" description="Multidrug resistance protein MdtA-like alpha-helical hairpin" evidence="4">
    <location>
        <begin position="114"/>
        <end position="183"/>
    </location>
</feature>
<dbReference type="PANTHER" id="PTHR30469">
    <property type="entry name" value="MULTIDRUG RESISTANCE PROTEIN MDTA"/>
    <property type="match status" value="1"/>
</dbReference>
<feature type="region of interest" description="Disordered" evidence="2">
    <location>
        <begin position="338"/>
        <end position="364"/>
    </location>
</feature>
<dbReference type="SUPFAM" id="SSF111369">
    <property type="entry name" value="HlyD-like secretion proteins"/>
    <property type="match status" value="1"/>
</dbReference>
<evidence type="ECO:0000313" key="8">
    <source>
        <dbReference type="Proteomes" id="UP000582837"/>
    </source>
</evidence>
<dbReference type="InterPro" id="IPR058625">
    <property type="entry name" value="MdtA-like_BSH"/>
</dbReference>
<dbReference type="EMBL" id="JACHIA010000010">
    <property type="protein sequence ID" value="MBB6071764.1"/>
    <property type="molecule type" value="Genomic_DNA"/>
</dbReference>